<organism evidence="2 4">
    <name type="scientific">Prunus armeniaca</name>
    <name type="common">Apricot</name>
    <name type="synonym">Armeniaca vulgaris</name>
    <dbReference type="NCBI Taxonomy" id="36596"/>
    <lineage>
        <taxon>Eukaryota</taxon>
        <taxon>Viridiplantae</taxon>
        <taxon>Streptophyta</taxon>
        <taxon>Embryophyta</taxon>
        <taxon>Tracheophyta</taxon>
        <taxon>Spermatophyta</taxon>
        <taxon>Magnoliopsida</taxon>
        <taxon>eudicotyledons</taxon>
        <taxon>Gunneridae</taxon>
        <taxon>Pentapetalae</taxon>
        <taxon>rosids</taxon>
        <taxon>fabids</taxon>
        <taxon>Rosales</taxon>
        <taxon>Rosaceae</taxon>
        <taxon>Amygdaloideae</taxon>
        <taxon>Amygdaleae</taxon>
        <taxon>Prunus</taxon>
    </lineage>
</organism>
<dbReference type="Proteomes" id="UP000507222">
    <property type="component" value="Unassembled WGS sequence"/>
</dbReference>
<keyword evidence="5" id="KW-1185">Reference proteome</keyword>
<evidence type="ECO:0000313" key="3">
    <source>
        <dbReference type="EMBL" id="CAB4300905.1"/>
    </source>
</evidence>
<keyword evidence="1" id="KW-0677">Repeat</keyword>
<evidence type="ECO:0000256" key="1">
    <source>
        <dbReference type="ARBA" id="ARBA00022737"/>
    </source>
</evidence>
<dbReference type="Proteomes" id="UP000507245">
    <property type="component" value="Unassembled WGS sequence"/>
</dbReference>
<dbReference type="EMBL" id="CAEKDK010000002">
    <property type="protein sequence ID" value="CAB4270504.1"/>
    <property type="molecule type" value="Genomic_DNA"/>
</dbReference>
<dbReference type="InterPro" id="IPR002885">
    <property type="entry name" value="PPR_rpt"/>
</dbReference>
<dbReference type="Pfam" id="PF01535">
    <property type="entry name" value="PPR"/>
    <property type="match status" value="1"/>
</dbReference>
<evidence type="ECO:0000313" key="2">
    <source>
        <dbReference type="EMBL" id="CAB4270504.1"/>
    </source>
</evidence>
<dbReference type="InterPro" id="IPR011990">
    <property type="entry name" value="TPR-like_helical_dom_sf"/>
</dbReference>
<evidence type="ECO:0000313" key="4">
    <source>
        <dbReference type="Proteomes" id="UP000507222"/>
    </source>
</evidence>
<proteinExistence type="predicted"/>
<name>A0A6J5U553_PRUAR</name>
<gene>
    <name evidence="2" type="ORF">CURHAP_LOCUS16639</name>
    <name evidence="3" type="ORF">ORAREDHAP_LOCUS16220</name>
</gene>
<protein>
    <recommendedName>
        <fullName evidence="6">Pentatricopeptide repeat-containing protein</fullName>
    </recommendedName>
</protein>
<dbReference type="PANTHER" id="PTHR47926">
    <property type="entry name" value="PENTATRICOPEPTIDE REPEAT-CONTAINING PROTEIN"/>
    <property type="match status" value="1"/>
</dbReference>
<dbReference type="OrthoDB" id="9990610at2759"/>
<reference evidence="5" key="1">
    <citation type="journal article" date="2020" name="Genome Biol.">
        <title>Gamete binning: chromosome-level and haplotype-resolved genome assembly enabled by high-throughput single-cell sequencing of gamete genomes.</title>
        <authorList>
            <person name="Campoy J.A."/>
            <person name="Sun H."/>
            <person name="Goel M."/>
            <person name="Jiao W.-B."/>
            <person name="Folz-Donahue K."/>
            <person name="Wang N."/>
            <person name="Rubio M."/>
            <person name="Liu C."/>
            <person name="Kukat C."/>
            <person name="Ruiz D."/>
            <person name="Huettel B."/>
            <person name="Schneeberger K."/>
        </authorList>
    </citation>
    <scope>NUCLEOTIDE SEQUENCE [LARGE SCALE GENOMIC DNA]</scope>
    <source>
        <strain evidence="5">cv. Rojo Pasion</strain>
    </source>
</reference>
<dbReference type="Gene3D" id="1.25.40.10">
    <property type="entry name" value="Tetratricopeptide repeat domain"/>
    <property type="match status" value="1"/>
</dbReference>
<dbReference type="InterPro" id="IPR046960">
    <property type="entry name" value="PPR_At4g14850-like_plant"/>
</dbReference>
<sequence length="202" mass="23024">MAARAGASMHKSLRFVQGGRPYENVKVKPQLSSGQRRPWNFSMTCTSPVVIELDQIRSQLPVSLQLVLILLQFDHGIWVHGYLRRSGMESHVVIGIALVDMYGKCGCVDKAYEADGNNLGEAEPCDIFWAIVSLCSFWFSRERSLLYHYASMVDMLSRAGLIEEAERFIRSMPMKPYMHLFTRRLSNTWKGRVRMKGGAIFN</sequence>
<dbReference type="NCBIfam" id="TIGR00756">
    <property type="entry name" value="PPR"/>
    <property type="match status" value="1"/>
</dbReference>
<dbReference type="GO" id="GO:0009451">
    <property type="term" value="P:RNA modification"/>
    <property type="evidence" value="ECO:0007669"/>
    <property type="project" value="InterPro"/>
</dbReference>
<evidence type="ECO:0000313" key="5">
    <source>
        <dbReference type="Proteomes" id="UP000507245"/>
    </source>
</evidence>
<accession>A0A6J5U553</accession>
<reference evidence="2 4" key="2">
    <citation type="submission" date="2020-05" db="EMBL/GenBank/DDBJ databases">
        <authorList>
            <person name="Campoy J."/>
            <person name="Schneeberger K."/>
            <person name="Spophaly S."/>
        </authorList>
    </citation>
    <scope>NUCLEOTIDE SEQUENCE [LARGE SCALE GENOMIC DNA]</scope>
    <source>
        <strain evidence="2">PruArmRojPasFocal</strain>
    </source>
</reference>
<dbReference type="GO" id="GO:0003723">
    <property type="term" value="F:RNA binding"/>
    <property type="evidence" value="ECO:0007669"/>
    <property type="project" value="InterPro"/>
</dbReference>
<dbReference type="EMBL" id="CAEKKB010000002">
    <property type="protein sequence ID" value="CAB4300905.1"/>
    <property type="molecule type" value="Genomic_DNA"/>
</dbReference>
<dbReference type="AlphaFoldDB" id="A0A6J5U553"/>
<evidence type="ECO:0008006" key="6">
    <source>
        <dbReference type="Google" id="ProtNLM"/>
    </source>
</evidence>